<gene>
    <name evidence="1" type="ORF">BDFB_004533</name>
</gene>
<protein>
    <submittedName>
        <fullName evidence="1">Uncharacterized protein</fullName>
    </submittedName>
</protein>
<evidence type="ECO:0000313" key="1">
    <source>
        <dbReference type="EMBL" id="RZC40872.1"/>
    </source>
</evidence>
<evidence type="ECO:0000313" key="2">
    <source>
        <dbReference type="Proteomes" id="UP000292052"/>
    </source>
</evidence>
<dbReference type="OrthoDB" id="6623312at2759"/>
<proteinExistence type="predicted"/>
<comment type="caution">
    <text evidence="1">The sequence shown here is derived from an EMBL/GenBank/DDBJ whole genome shotgun (WGS) entry which is preliminary data.</text>
</comment>
<organism evidence="1 2">
    <name type="scientific">Asbolus verrucosus</name>
    <name type="common">Desert ironclad beetle</name>
    <dbReference type="NCBI Taxonomy" id="1661398"/>
    <lineage>
        <taxon>Eukaryota</taxon>
        <taxon>Metazoa</taxon>
        <taxon>Ecdysozoa</taxon>
        <taxon>Arthropoda</taxon>
        <taxon>Hexapoda</taxon>
        <taxon>Insecta</taxon>
        <taxon>Pterygota</taxon>
        <taxon>Neoptera</taxon>
        <taxon>Endopterygota</taxon>
        <taxon>Coleoptera</taxon>
        <taxon>Polyphaga</taxon>
        <taxon>Cucujiformia</taxon>
        <taxon>Tenebrionidae</taxon>
        <taxon>Pimeliinae</taxon>
        <taxon>Asbolus</taxon>
    </lineage>
</organism>
<name>A0A482W6X0_ASBVE</name>
<keyword evidence="2" id="KW-1185">Reference proteome</keyword>
<feature type="non-terminal residue" evidence="1">
    <location>
        <position position="1"/>
    </location>
</feature>
<dbReference type="EMBL" id="QDEB01022314">
    <property type="protein sequence ID" value="RZC40872.1"/>
    <property type="molecule type" value="Genomic_DNA"/>
</dbReference>
<accession>A0A482W6X0</accession>
<reference evidence="1 2" key="1">
    <citation type="submission" date="2017-03" db="EMBL/GenBank/DDBJ databases">
        <title>Genome of the blue death feigning beetle - Asbolus verrucosus.</title>
        <authorList>
            <person name="Rider S.D."/>
        </authorList>
    </citation>
    <scope>NUCLEOTIDE SEQUENCE [LARGE SCALE GENOMIC DNA]</scope>
    <source>
        <strain evidence="1">Butters</strain>
        <tissue evidence="1">Head and leg muscle</tissue>
    </source>
</reference>
<dbReference type="AlphaFoldDB" id="A0A482W6X0"/>
<dbReference type="Proteomes" id="UP000292052">
    <property type="component" value="Unassembled WGS sequence"/>
</dbReference>
<sequence>LINDNFLPEDSHLFQLTETTTVSSDPNVTTTQAPYRITRTEFNRILRRNLRGLVRLFNIELQDALQVSEKNQHYYKKNASLEVSKFL</sequence>